<dbReference type="CDD" id="cd11648">
    <property type="entry name" value="RsmI"/>
    <property type="match status" value="1"/>
</dbReference>
<dbReference type="InterPro" id="IPR014776">
    <property type="entry name" value="4pyrrole_Mease_sub2"/>
</dbReference>
<dbReference type="SUPFAM" id="SSF53790">
    <property type="entry name" value="Tetrapyrrole methylase"/>
    <property type="match status" value="1"/>
</dbReference>
<evidence type="ECO:0000259" key="7">
    <source>
        <dbReference type="Pfam" id="PF00590"/>
    </source>
</evidence>
<dbReference type="Pfam" id="PF00590">
    <property type="entry name" value="TP_methylase"/>
    <property type="match status" value="1"/>
</dbReference>
<evidence type="ECO:0000256" key="2">
    <source>
        <dbReference type="ARBA" id="ARBA00022552"/>
    </source>
</evidence>
<keyword evidence="1 6" id="KW-0963">Cytoplasm</keyword>
<dbReference type="Proteomes" id="UP000251800">
    <property type="component" value="Unassembled WGS sequence"/>
</dbReference>
<reference evidence="9 10" key="1">
    <citation type="submission" date="2018-05" db="EMBL/GenBank/DDBJ databases">
        <title>Abyssibacter profundi OUC007T gen. nov., sp. nov, a marine bacterium isolated from seawater of the Mariana Trench.</title>
        <authorList>
            <person name="Zhou S."/>
        </authorList>
    </citation>
    <scope>NUCLEOTIDE SEQUENCE [LARGE SCALE GENOMIC DNA]</scope>
    <source>
        <strain evidence="9 10">OUC007</strain>
    </source>
</reference>
<dbReference type="InterPro" id="IPR008189">
    <property type="entry name" value="rRNA_ssu_MeTfrase_I"/>
</dbReference>
<evidence type="ECO:0000256" key="6">
    <source>
        <dbReference type="HAMAP-Rule" id="MF_01877"/>
    </source>
</evidence>
<evidence type="ECO:0000313" key="9">
    <source>
        <dbReference type="EMBL" id="PWN56552.1"/>
    </source>
</evidence>
<keyword evidence="2 6" id="KW-0698">rRNA processing</keyword>
<keyword evidence="4 6" id="KW-0808">Transferase</keyword>
<feature type="domain" description="RsmI HTH" evidence="8">
    <location>
        <begin position="240"/>
        <end position="283"/>
    </location>
</feature>
<comment type="function">
    <text evidence="6">Catalyzes the 2'-O-methylation of the ribose of cytidine 1402 (C1402) in 16S rRNA.</text>
</comment>
<dbReference type="InterPro" id="IPR053910">
    <property type="entry name" value="RsmI_HTH"/>
</dbReference>
<dbReference type="HAMAP" id="MF_01877">
    <property type="entry name" value="16SrRNA_methyltr_I"/>
    <property type="match status" value="1"/>
</dbReference>
<dbReference type="OrthoDB" id="9809084at2"/>
<evidence type="ECO:0000256" key="3">
    <source>
        <dbReference type="ARBA" id="ARBA00022603"/>
    </source>
</evidence>
<dbReference type="GO" id="GO:0070677">
    <property type="term" value="F:rRNA (cytosine-2'-O-)-methyltransferase activity"/>
    <property type="evidence" value="ECO:0007669"/>
    <property type="project" value="UniProtKB-UniRule"/>
</dbReference>
<evidence type="ECO:0000259" key="8">
    <source>
        <dbReference type="Pfam" id="PF23016"/>
    </source>
</evidence>
<dbReference type="EMBL" id="QEQK01000005">
    <property type="protein sequence ID" value="PWN56552.1"/>
    <property type="molecule type" value="Genomic_DNA"/>
</dbReference>
<dbReference type="PROSITE" id="PS01296">
    <property type="entry name" value="RSMI"/>
    <property type="match status" value="1"/>
</dbReference>
<dbReference type="NCBIfam" id="TIGR00096">
    <property type="entry name" value="16S rRNA (cytidine(1402)-2'-O)-methyltransferase"/>
    <property type="match status" value="1"/>
</dbReference>
<dbReference type="FunFam" id="3.30.950.10:FF:000002">
    <property type="entry name" value="Ribosomal RNA small subunit methyltransferase I"/>
    <property type="match status" value="1"/>
</dbReference>
<dbReference type="InterPro" id="IPR014777">
    <property type="entry name" value="4pyrrole_Mease_sub1"/>
</dbReference>
<dbReference type="Gene3D" id="3.40.1010.10">
    <property type="entry name" value="Cobalt-precorrin-4 Transmethylase, Domain 1"/>
    <property type="match status" value="1"/>
</dbReference>
<protein>
    <recommendedName>
        <fullName evidence="6">Ribosomal RNA small subunit methyltransferase I</fullName>
        <ecNumber evidence="6">2.1.1.198</ecNumber>
    </recommendedName>
    <alternativeName>
        <fullName evidence="6">16S rRNA 2'-O-ribose C1402 methyltransferase</fullName>
    </alternativeName>
    <alternativeName>
        <fullName evidence="6">rRNA (cytidine-2'-O-)-methyltransferase RsmI</fullName>
    </alternativeName>
</protein>
<comment type="caution">
    <text evidence="9">The sequence shown here is derived from an EMBL/GenBank/DDBJ whole genome shotgun (WGS) entry which is preliminary data.</text>
</comment>
<dbReference type="PIRSF" id="PIRSF005917">
    <property type="entry name" value="MTase_YraL"/>
    <property type="match status" value="1"/>
</dbReference>
<dbReference type="PANTHER" id="PTHR46111">
    <property type="entry name" value="RIBOSOMAL RNA SMALL SUBUNIT METHYLTRANSFERASE I"/>
    <property type="match status" value="1"/>
</dbReference>
<comment type="subcellular location">
    <subcellularLocation>
        <location evidence="6">Cytoplasm</location>
    </subcellularLocation>
</comment>
<dbReference type="PANTHER" id="PTHR46111:SF1">
    <property type="entry name" value="RIBOSOMAL RNA SMALL SUBUNIT METHYLTRANSFERASE I"/>
    <property type="match status" value="1"/>
</dbReference>
<dbReference type="FunFam" id="3.40.1010.10:FF:000007">
    <property type="entry name" value="Ribosomal RNA small subunit methyltransferase I"/>
    <property type="match status" value="1"/>
</dbReference>
<sequence>MSDDFAVVPGRLYVVATPIGHLGDLSPRAAAVLRGVDLICAEDKRTSQRLLAHIGSKVPMRALHDHNEREQAEALIDQMLAGQALALISDAGTPLVSDPGFRLVRAARERGVEVVPVPGPSAVLAALAAAGLPTDRFVFEGFLPAKSGARRAALNALAAEPRTLVFFEAPHRIVAAVADFADLFGPDRPAWLARELTKRFEQFVGATLGDVLAWSQTAGDQLRGEMVLVVGGCPDAQRPVEVDVQQLLQQLLPLMPTKQAARVAAELTGQPRNALYQQALTLKSSE</sequence>
<accession>A0A363UMA3</accession>
<dbReference type="Gene3D" id="3.30.950.10">
    <property type="entry name" value="Methyltransferase, Cobalt-precorrin-4 Transmethylase, Domain 2"/>
    <property type="match status" value="1"/>
</dbReference>
<dbReference type="InterPro" id="IPR035996">
    <property type="entry name" value="4pyrrol_Methylase_sf"/>
</dbReference>
<keyword evidence="10" id="KW-1185">Reference proteome</keyword>
<proteinExistence type="inferred from homology"/>
<comment type="catalytic activity">
    <reaction evidence="6">
        <text>cytidine(1402) in 16S rRNA + S-adenosyl-L-methionine = 2'-O-methylcytidine(1402) in 16S rRNA + S-adenosyl-L-homocysteine + H(+)</text>
        <dbReference type="Rhea" id="RHEA:42924"/>
        <dbReference type="Rhea" id="RHEA-COMP:10285"/>
        <dbReference type="Rhea" id="RHEA-COMP:10286"/>
        <dbReference type="ChEBI" id="CHEBI:15378"/>
        <dbReference type="ChEBI" id="CHEBI:57856"/>
        <dbReference type="ChEBI" id="CHEBI:59789"/>
        <dbReference type="ChEBI" id="CHEBI:74495"/>
        <dbReference type="ChEBI" id="CHEBI:82748"/>
        <dbReference type="EC" id="2.1.1.198"/>
    </reaction>
</comment>
<dbReference type="Pfam" id="PF23016">
    <property type="entry name" value="RsmI_C"/>
    <property type="match status" value="1"/>
</dbReference>
<evidence type="ECO:0000256" key="4">
    <source>
        <dbReference type="ARBA" id="ARBA00022679"/>
    </source>
</evidence>
<dbReference type="InterPro" id="IPR000878">
    <property type="entry name" value="4pyrrol_Mease"/>
</dbReference>
<keyword evidence="3 6" id="KW-0489">Methyltransferase</keyword>
<dbReference type="AlphaFoldDB" id="A0A363UMA3"/>
<dbReference type="InterPro" id="IPR018063">
    <property type="entry name" value="SAM_MeTrfase_RsmI_CS"/>
</dbReference>
<organism evidence="9 10">
    <name type="scientific">Abyssibacter profundi</name>
    <dbReference type="NCBI Taxonomy" id="2182787"/>
    <lineage>
        <taxon>Bacteria</taxon>
        <taxon>Pseudomonadati</taxon>
        <taxon>Pseudomonadota</taxon>
        <taxon>Gammaproteobacteria</taxon>
        <taxon>Chromatiales</taxon>
        <taxon>Oceanococcaceae</taxon>
        <taxon>Abyssibacter</taxon>
    </lineage>
</organism>
<gene>
    <name evidence="6 9" type="primary">rsmI</name>
    <name evidence="9" type="ORF">DEH80_06905</name>
</gene>
<dbReference type="EC" id="2.1.1.198" evidence="6"/>
<dbReference type="GO" id="GO:0005737">
    <property type="term" value="C:cytoplasm"/>
    <property type="evidence" value="ECO:0007669"/>
    <property type="project" value="UniProtKB-SubCell"/>
</dbReference>
<evidence type="ECO:0000313" key="10">
    <source>
        <dbReference type="Proteomes" id="UP000251800"/>
    </source>
</evidence>
<evidence type="ECO:0000256" key="1">
    <source>
        <dbReference type="ARBA" id="ARBA00022490"/>
    </source>
</evidence>
<name>A0A363UMA3_9GAMM</name>
<dbReference type="RefSeq" id="WP_109719746.1">
    <property type="nucleotide sequence ID" value="NZ_QEQK01000005.1"/>
</dbReference>
<comment type="similarity">
    <text evidence="6">Belongs to the methyltransferase superfamily. RsmI family.</text>
</comment>
<evidence type="ECO:0000256" key="5">
    <source>
        <dbReference type="ARBA" id="ARBA00022691"/>
    </source>
</evidence>
<feature type="domain" description="Tetrapyrrole methylase" evidence="7">
    <location>
        <begin position="11"/>
        <end position="211"/>
    </location>
</feature>
<keyword evidence="5 6" id="KW-0949">S-adenosyl-L-methionine</keyword>